<feature type="compositionally biased region" description="Acidic residues" evidence="1">
    <location>
        <begin position="21"/>
        <end position="34"/>
    </location>
</feature>
<protein>
    <submittedName>
        <fullName evidence="2">Uncharacterized protein</fullName>
    </submittedName>
</protein>
<name>A0A8H6C1B0_CANAX</name>
<evidence type="ECO:0000313" key="2">
    <source>
        <dbReference type="EMBL" id="KAF6069609.1"/>
    </source>
</evidence>
<dbReference type="EMBL" id="JABWAD010000037">
    <property type="protein sequence ID" value="KAF6069609.1"/>
    <property type="molecule type" value="Genomic_DNA"/>
</dbReference>
<comment type="caution">
    <text evidence="2">The sequence shown here is derived from an EMBL/GenBank/DDBJ whole genome shotgun (WGS) entry which is preliminary data.</text>
</comment>
<feature type="region of interest" description="Disordered" evidence="1">
    <location>
        <begin position="1"/>
        <end position="68"/>
    </location>
</feature>
<sequence>MARRSTRRQAANPVSYRESSDSEAEESFEPEEDDYSTRPTKRKANNKSSSASKKRKKSGTKTSKKSLKQLEEELEENYLYKALSSNEVNIQDIALDWIEEYEEDQVDDKIQC</sequence>
<reference evidence="2 3" key="1">
    <citation type="submission" date="2020-03" db="EMBL/GenBank/DDBJ databases">
        <title>FDA dAtabase for Regulatory Grade micrObial Sequences (FDA-ARGOS): Supporting development and validation of Infectious Disease Dx tests.</title>
        <authorList>
            <person name="Campos J."/>
            <person name="Goldberg B."/>
            <person name="Tallon L."/>
            <person name="Sadzewicz L."/>
            <person name="Vavikolanu K."/>
            <person name="Mehta A."/>
            <person name="Aluvathingal J."/>
            <person name="Nadendla S."/>
            <person name="Nandy P."/>
            <person name="Geyer C."/>
            <person name="Yan Y."/>
            <person name="Sichtig H."/>
        </authorList>
    </citation>
    <scope>NUCLEOTIDE SEQUENCE [LARGE SCALE GENOMIC DNA]</scope>
    <source>
        <strain evidence="2 3">FDAARGOS_656</strain>
    </source>
</reference>
<evidence type="ECO:0000313" key="3">
    <source>
        <dbReference type="Proteomes" id="UP000536275"/>
    </source>
</evidence>
<organism evidence="2 3">
    <name type="scientific">Candida albicans</name>
    <name type="common">Yeast</name>
    <dbReference type="NCBI Taxonomy" id="5476"/>
    <lineage>
        <taxon>Eukaryota</taxon>
        <taxon>Fungi</taxon>
        <taxon>Dikarya</taxon>
        <taxon>Ascomycota</taxon>
        <taxon>Saccharomycotina</taxon>
        <taxon>Pichiomycetes</taxon>
        <taxon>Debaryomycetaceae</taxon>
        <taxon>Candida/Lodderomyces clade</taxon>
        <taxon>Candida</taxon>
    </lineage>
</organism>
<feature type="compositionally biased region" description="Basic residues" evidence="1">
    <location>
        <begin position="52"/>
        <end position="67"/>
    </location>
</feature>
<dbReference type="AlphaFoldDB" id="A0A8H6C1B0"/>
<gene>
    <name evidence="2" type="ORF">FOB64_003247</name>
</gene>
<evidence type="ECO:0000256" key="1">
    <source>
        <dbReference type="SAM" id="MobiDB-lite"/>
    </source>
</evidence>
<accession>A0A8H6C1B0</accession>
<dbReference type="Proteomes" id="UP000536275">
    <property type="component" value="Unassembled WGS sequence"/>
</dbReference>
<proteinExistence type="predicted"/>